<evidence type="ECO:0000313" key="7">
    <source>
        <dbReference type="Proteomes" id="UP000054284"/>
    </source>
</evidence>
<feature type="transmembrane region" description="Helical" evidence="5">
    <location>
        <begin position="381"/>
        <end position="405"/>
    </location>
</feature>
<keyword evidence="2 5" id="KW-0812">Transmembrane</keyword>
<feature type="transmembrane region" description="Helical" evidence="5">
    <location>
        <begin position="332"/>
        <end position="360"/>
    </location>
</feature>
<keyword evidence="3 5" id="KW-1133">Transmembrane helix</keyword>
<dbReference type="AlphaFoldDB" id="W7KJP9"/>
<feature type="transmembrane region" description="Helical" evidence="5">
    <location>
        <begin position="471"/>
        <end position="491"/>
    </location>
</feature>
<feature type="transmembrane region" description="Helical" evidence="5">
    <location>
        <begin position="271"/>
        <end position="292"/>
    </location>
</feature>
<feature type="transmembrane region" description="Helical" evidence="5">
    <location>
        <begin position="238"/>
        <end position="259"/>
    </location>
</feature>
<evidence type="ECO:0000256" key="3">
    <source>
        <dbReference type="ARBA" id="ARBA00022989"/>
    </source>
</evidence>
<evidence type="ECO:0000313" key="6">
    <source>
        <dbReference type="EMBL" id="EWG06468.1"/>
    </source>
</evidence>
<reference evidence="6 7" key="1">
    <citation type="journal article" date="2014" name="Genome Announc.">
        <title>Draft Genome Sequence of the Sulfolobales Archaeon AZ1, Obtained through Metagenomic Analysis of a Mexican Hot Spring.</title>
        <authorList>
            <person name="Servin-Garciduenas L.E."/>
            <person name="Martinez-Romero E."/>
        </authorList>
    </citation>
    <scope>NUCLEOTIDE SEQUENCE [LARGE SCALE GENOMIC DNA]</scope>
    <source>
        <strain evidence="6">AZ1-illumnia</strain>
    </source>
</reference>
<keyword evidence="7" id="KW-1185">Reference proteome</keyword>
<dbReference type="PANTHER" id="PTHR42770:SF7">
    <property type="entry name" value="MEMBRANE PROTEIN"/>
    <property type="match status" value="1"/>
</dbReference>
<feature type="transmembrane region" description="Helical" evidence="5">
    <location>
        <begin position="113"/>
        <end position="134"/>
    </location>
</feature>
<dbReference type="Proteomes" id="UP000054284">
    <property type="component" value="Unassembled WGS sequence"/>
</dbReference>
<feature type="transmembrane region" description="Helical" evidence="5">
    <location>
        <begin position="199"/>
        <end position="218"/>
    </location>
</feature>
<organism evidence="6 7">
    <name type="scientific">Candidatus Aramenus sulfurataquae</name>
    <dbReference type="NCBI Taxonomy" id="1326980"/>
    <lineage>
        <taxon>Archaea</taxon>
        <taxon>Thermoproteota</taxon>
        <taxon>Thermoprotei</taxon>
        <taxon>Sulfolobales</taxon>
        <taxon>Sulfolobaceae</taxon>
        <taxon>Candidatus Aramenus</taxon>
    </lineage>
</organism>
<dbReference type="Gene3D" id="1.20.1740.10">
    <property type="entry name" value="Amino acid/polyamine transporter I"/>
    <property type="match status" value="1"/>
</dbReference>
<keyword evidence="4 5" id="KW-0472">Membrane</keyword>
<feature type="transmembrane region" description="Helical" evidence="5">
    <location>
        <begin position="71"/>
        <end position="92"/>
    </location>
</feature>
<gene>
    <name evidence="6" type="ORF">ASUL_09389</name>
</gene>
<evidence type="ECO:0000256" key="2">
    <source>
        <dbReference type="ARBA" id="ARBA00022692"/>
    </source>
</evidence>
<dbReference type="EMBL" id="ASRH01000021">
    <property type="protein sequence ID" value="EWG06468.1"/>
    <property type="molecule type" value="Genomic_DNA"/>
</dbReference>
<dbReference type="PANTHER" id="PTHR42770">
    <property type="entry name" value="AMINO ACID TRANSPORTER-RELATED"/>
    <property type="match status" value="1"/>
</dbReference>
<evidence type="ECO:0000256" key="4">
    <source>
        <dbReference type="ARBA" id="ARBA00023136"/>
    </source>
</evidence>
<name>W7KJP9_9CREN</name>
<dbReference type="GO" id="GO:0016020">
    <property type="term" value="C:membrane"/>
    <property type="evidence" value="ECO:0007669"/>
    <property type="project" value="UniProtKB-SubCell"/>
</dbReference>
<sequence>MEKTSFKLEIKPFLIICFFFKKDVKFLRESTGLIKEMGPLDAFALNFSFIGPAAGISYPLFVASFLPGANWILALLIGAVLSLPLLFNYYFLSLKLPRSSSDYIFVSRTLGGMMGVILAMSLIVSFAMGFPVLAELEVIMVLSPAMQLLGYSLHDPNLIFIGNELTDNVNYLTLATTLIIAVAFLISSNSKWFFKAFRYLTFLQIIGTIVMVLGMVALKSAFTPYYQPSPPKFSFTESLLLSSVFVLSMYAFVNAPAFFAGEARKPRKSFALGYFASYAVATAFSLALILALEYSIGVGGFISVSTEGWKLPISTSSLLSFGSLPFLDNLPLLILVIASGLTWYLLYAMINVGASSRFLFSLAFDRVLPSFLGEVKRGIPVNALIFSLSLSLFFELIEVYLGYSVSFAVDGLWFLTWNYLLVSLASAITVRKDLKLGVSGILSSFSLALTAFIAVFYGLKYANVIFSGDVYFDLSTIAIPPLAGVTTYLIAKHVRKVQGIDLDSTFKEIPPE</sequence>
<proteinExistence type="predicted"/>
<feature type="transmembrane region" description="Helical" evidence="5">
    <location>
        <begin position="43"/>
        <end position="65"/>
    </location>
</feature>
<dbReference type="InterPro" id="IPR050367">
    <property type="entry name" value="APC_superfamily"/>
</dbReference>
<feature type="transmembrane region" description="Helical" evidence="5">
    <location>
        <begin position="411"/>
        <end position="430"/>
    </location>
</feature>
<evidence type="ECO:0000256" key="5">
    <source>
        <dbReference type="SAM" id="Phobius"/>
    </source>
</evidence>
<evidence type="ECO:0000256" key="1">
    <source>
        <dbReference type="ARBA" id="ARBA00004141"/>
    </source>
</evidence>
<evidence type="ECO:0008006" key="8">
    <source>
        <dbReference type="Google" id="ProtNLM"/>
    </source>
</evidence>
<dbReference type="PIRSF" id="PIRSF006060">
    <property type="entry name" value="AA_transporter"/>
    <property type="match status" value="1"/>
</dbReference>
<comment type="subcellular location">
    <subcellularLocation>
        <location evidence="1">Membrane</location>
        <topology evidence="1">Multi-pass membrane protein</topology>
    </subcellularLocation>
</comment>
<comment type="caution">
    <text evidence="6">The sequence shown here is derived from an EMBL/GenBank/DDBJ whole genome shotgun (WGS) entry which is preliminary data.</text>
</comment>
<feature type="transmembrane region" description="Helical" evidence="5">
    <location>
        <begin position="169"/>
        <end position="187"/>
    </location>
</feature>
<protein>
    <recommendedName>
        <fullName evidence="8">Amino acid permease</fullName>
    </recommendedName>
</protein>
<feature type="transmembrane region" description="Helical" evidence="5">
    <location>
        <begin position="437"/>
        <end position="459"/>
    </location>
</feature>
<accession>W7KJP9</accession>